<dbReference type="PROSITE" id="PS00138">
    <property type="entry name" value="SUBTILASE_SER"/>
    <property type="match status" value="1"/>
</dbReference>
<accession>A0ABT4X1N2</accession>
<reference evidence="8 9" key="1">
    <citation type="submission" date="2023-01" db="EMBL/GenBank/DDBJ databases">
        <title>Bacillus changyiensis sp. nov., isolated from a coastal deposit.</title>
        <authorList>
            <person name="Xiao G."/>
            <person name="Lai Q."/>
            <person name="Hu Z."/>
            <person name="Shao Z."/>
        </authorList>
    </citation>
    <scope>NUCLEOTIDE SEQUENCE [LARGE SCALE GENOMIC DNA]</scope>
    <source>
        <strain evidence="8 9">CLL-7-23</strain>
    </source>
</reference>
<keyword evidence="4 5" id="KW-0720">Serine protease</keyword>
<evidence type="ECO:0000259" key="7">
    <source>
        <dbReference type="Pfam" id="PF00082"/>
    </source>
</evidence>
<dbReference type="InterPro" id="IPR022398">
    <property type="entry name" value="Peptidase_S8_His-AS"/>
</dbReference>
<keyword evidence="9" id="KW-1185">Reference proteome</keyword>
<comment type="caution">
    <text evidence="8">The sequence shown here is derived from an EMBL/GenBank/DDBJ whole genome shotgun (WGS) entry which is preliminary data.</text>
</comment>
<proteinExistence type="inferred from homology"/>
<dbReference type="InterPro" id="IPR023828">
    <property type="entry name" value="Peptidase_S8_Ser-AS"/>
</dbReference>
<dbReference type="Gene3D" id="3.40.50.200">
    <property type="entry name" value="Peptidase S8/S53 domain"/>
    <property type="match status" value="1"/>
</dbReference>
<name>A0ABT4X1N2_9BACI</name>
<evidence type="ECO:0000256" key="2">
    <source>
        <dbReference type="ARBA" id="ARBA00022670"/>
    </source>
</evidence>
<sequence>MHLVPHQSSTKKEALKMQMRLIPYVMDEKLLEASEMPEGINAIKAPELWSQGFKGKNVTIAVLDTGCDTKHPDLSNRIIGGKNFTGDDNGQEDQYNDYNGHGTHVAGTIAANGNSGGISGVAPLANLLIVKVLGGKDGSGQYEWIVNGINYAVEQKVDIISMSLGGPNDVPELKKAIDHAVQNGILVVCAAGNEGDGNERTEEYSYPAAYNEVIAVGSVSVTRESSEFSNANKEIDLVAPGEKILSTLPHQQYGKLTGTSMAAPHVSGALALIQSMEEKAFNRKLTEPELYAQLIRRTIPLDDYSKTLIGNGFLYLTSPDILAEKTAKIKLLSF</sequence>
<protein>
    <submittedName>
        <fullName evidence="8">S8 family peptidase</fullName>
    </submittedName>
</protein>
<dbReference type="InterPro" id="IPR000209">
    <property type="entry name" value="Peptidase_S8/S53_dom"/>
</dbReference>
<dbReference type="PANTHER" id="PTHR43399:SF4">
    <property type="entry name" value="CELL WALL-ASSOCIATED PROTEASE"/>
    <property type="match status" value="1"/>
</dbReference>
<dbReference type="PRINTS" id="PR00723">
    <property type="entry name" value="SUBTILISIN"/>
</dbReference>
<dbReference type="PROSITE" id="PS51892">
    <property type="entry name" value="SUBTILASE"/>
    <property type="match status" value="1"/>
</dbReference>
<organism evidence="8 9">
    <name type="scientific">Bacillus changyiensis</name>
    <dbReference type="NCBI Taxonomy" id="3004103"/>
    <lineage>
        <taxon>Bacteria</taxon>
        <taxon>Bacillati</taxon>
        <taxon>Bacillota</taxon>
        <taxon>Bacilli</taxon>
        <taxon>Bacillales</taxon>
        <taxon>Bacillaceae</taxon>
        <taxon>Bacillus</taxon>
    </lineage>
</organism>
<dbReference type="CDD" id="cd07477">
    <property type="entry name" value="Peptidases_S8_Subtilisin_subset"/>
    <property type="match status" value="1"/>
</dbReference>
<dbReference type="Pfam" id="PF00082">
    <property type="entry name" value="Peptidase_S8"/>
    <property type="match status" value="1"/>
</dbReference>
<keyword evidence="2 5" id="KW-0645">Protease</keyword>
<feature type="domain" description="Peptidase S8/S53" evidence="7">
    <location>
        <begin position="55"/>
        <end position="305"/>
    </location>
</feature>
<dbReference type="PROSITE" id="PS00137">
    <property type="entry name" value="SUBTILASE_HIS"/>
    <property type="match status" value="1"/>
</dbReference>
<dbReference type="InterPro" id="IPR015500">
    <property type="entry name" value="Peptidase_S8_subtilisin-rel"/>
</dbReference>
<feature type="active site" description="Charge relay system" evidence="5">
    <location>
        <position position="64"/>
    </location>
</feature>
<evidence type="ECO:0000256" key="5">
    <source>
        <dbReference type="PROSITE-ProRule" id="PRU01240"/>
    </source>
</evidence>
<dbReference type="PANTHER" id="PTHR43399">
    <property type="entry name" value="SUBTILISIN-RELATED"/>
    <property type="match status" value="1"/>
</dbReference>
<dbReference type="InterPro" id="IPR023827">
    <property type="entry name" value="Peptidase_S8_Asp-AS"/>
</dbReference>
<comment type="similarity">
    <text evidence="1 5 6">Belongs to the peptidase S8 family.</text>
</comment>
<evidence type="ECO:0000256" key="3">
    <source>
        <dbReference type="ARBA" id="ARBA00022801"/>
    </source>
</evidence>
<dbReference type="InterPro" id="IPR051048">
    <property type="entry name" value="Peptidase_S8/S53_subtilisin"/>
</dbReference>
<evidence type="ECO:0000256" key="1">
    <source>
        <dbReference type="ARBA" id="ARBA00011073"/>
    </source>
</evidence>
<feature type="active site" description="Charge relay system" evidence="5">
    <location>
        <position position="101"/>
    </location>
</feature>
<evidence type="ECO:0000313" key="8">
    <source>
        <dbReference type="EMBL" id="MDA7026192.1"/>
    </source>
</evidence>
<evidence type="ECO:0000256" key="6">
    <source>
        <dbReference type="RuleBase" id="RU003355"/>
    </source>
</evidence>
<dbReference type="InterPro" id="IPR036852">
    <property type="entry name" value="Peptidase_S8/S53_dom_sf"/>
</dbReference>
<dbReference type="InterPro" id="IPR034202">
    <property type="entry name" value="Subtilisin_Carlsberg-like"/>
</dbReference>
<evidence type="ECO:0000313" key="9">
    <source>
        <dbReference type="Proteomes" id="UP001211894"/>
    </source>
</evidence>
<gene>
    <name evidence="8" type="ORF">PJ311_06135</name>
</gene>
<dbReference type="Proteomes" id="UP001211894">
    <property type="component" value="Unassembled WGS sequence"/>
</dbReference>
<dbReference type="EMBL" id="JAQKAB010000003">
    <property type="protein sequence ID" value="MDA7026192.1"/>
    <property type="molecule type" value="Genomic_DNA"/>
</dbReference>
<keyword evidence="3 5" id="KW-0378">Hydrolase</keyword>
<dbReference type="PROSITE" id="PS00136">
    <property type="entry name" value="SUBTILASE_ASP"/>
    <property type="match status" value="1"/>
</dbReference>
<feature type="active site" description="Charge relay system" evidence="5">
    <location>
        <position position="260"/>
    </location>
</feature>
<dbReference type="SUPFAM" id="SSF52743">
    <property type="entry name" value="Subtilisin-like"/>
    <property type="match status" value="1"/>
</dbReference>
<evidence type="ECO:0000256" key="4">
    <source>
        <dbReference type="ARBA" id="ARBA00022825"/>
    </source>
</evidence>